<dbReference type="Pfam" id="PF01548">
    <property type="entry name" value="DEDD_Tnp_IS110"/>
    <property type="match status" value="1"/>
</dbReference>
<organism evidence="5 6">
    <name type="scientific">Rubneribacter badeniensis</name>
    <dbReference type="NCBI Taxonomy" id="2070688"/>
    <lineage>
        <taxon>Bacteria</taxon>
        <taxon>Bacillati</taxon>
        <taxon>Actinomycetota</taxon>
        <taxon>Coriobacteriia</taxon>
        <taxon>Eggerthellales</taxon>
        <taxon>Eggerthellaceae</taxon>
        <taxon>Rubneribacter</taxon>
    </lineage>
</organism>
<dbReference type="PANTHER" id="PTHR33055">
    <property type="entry name" value="TRANSPOSASE FOR INSERTION SEQUENCE ELEMENT IS1111A"/>
    <property type="match status" value="1"/>
</dbReference>
<keyword evidence="6" id="KW-1185">Reference proteome</keyword>
<dbReference type="PANTHER" id="PTHR33055:SF15">
    <property type="entry name" value="TRANSPOSASE-RELATED"/>
    <property type="match status" value="1"/>
</dbReference>
<comment type="caution">
    <text evidence="5">The sequence shown here is derived from an EMBL/GenBank/DDBJ whole genome shotgun (WGS) entry which is preliminary data.</text>
</comment>
<keyword evidence="1" id="KW-0175">Coiled coil</keyword>
<feature type="domain" description="Transposase IS110-like N-terminal" evidence="3">
    <location>
        <begin position="4"/>
        <end position="162"/>
    </location>
</feature>
<evidence type="ECO:0000313" key="5">
    <source>
        <dbReference type="EMBL" id="PNV64237.1"/>
    </source>
</evidence>
<proteinExistence type="predicted"/>
<dbReference type="GO" id="GO:0006313">
    <property type="term" value="P:DNA transposition"/>
    <property type="evidence" value="ECO:0007669"/>
    <property type="project" value="InterPro"/>
</dbReference>
<dbReference type="InterPro" id="IPR047650">
    <property type="entry name" value="Transpos_IS110"/>
</dbReference>
<evidence type="ECO:0000256" key="2">
    <source>
        <dbReference type="SAM" id="MobiDB-lite"/>
    </source>
</evidence>
<evidence type="ECO:0000256" key="1">
    <source>
        <dbReference type="SAM" id="Coils"/>
    </source>
</evidence>
<dbReference type="InterPro" id="IPR003346">
    <property type="entry name" value="Transposase_20"/>
</dbReference>
<evidence type="ECO:0000259" key="3">
    <source>
        <dbReference type="Pfam" id="PF01548"/>
    </source>
</evidence>
<dbReference type="GO" id="GO:0003677">
    <property type="term" value="F:DNA binding"/>
    <property type="evidence" value="ECO:0007669"/>
    <property type="project" value="InterPro"/>
</dbReference>
<evidence type="ECO:0000259" key="4">
    <source>
        <dbReference type="Pfam" id="PF02371"/>
    </source>
</evidence>
<feature type="region of interest" description="Disordered" evidence="2">
    <location>
        <begin position="387"/>
        <end position="406"/>
    </location>
</feature>
<dbReference type="Pfam" id="PF02371">
    <property type="entry name" value="Transposase_20"/>
    <property type="match status" value="1"/>
</dbReference>
<feature type="compositionally biased region" description="Basic residues" evidence="2">
    <location>
        <begin position="396"/>
        <end position="406"/>
    </location>
</feature>
<gene>
    <name evidence="5" type="ORF">C2L80_13035</name>
</gene>
<feature type="domain" description="Transposase IS116/IS110/IS902 C-terminal" evidence="4">
    <location>
        <begin position="270"/>
        <end position="354"/>
    </location>
</feature>
<dbReference type="InterPro" id="IPR002525">
    <property type="entry name" value="Transp_IS110-like_N"/>
</dbReference>
<reference evidence="5 6" key="1">
    <citation type="journal article" date="2018" name="Int. J. Syst. Evol. Microbiol.">
        <title>Rubneribacter badeniensis gen. nov., sp. nov. and Enteroscipio rubneri gen. nov., sp. nov., new members of the Eggerthellaceae isolated from human faeces.</title>
        <authorList>
            <person name="Danylec N."/>
            <person name="Gobl A."/>
            <person name="Stoll D.A."/>
            <person name="Hetzer B."/>
            <person name="Kulling S.E."/>
            <person name="Huch M."/>
        </authorList>
    </citation>
    <scope>NUCLEOTIDE SEQUENCE [LARGE SCALE GENOMIC DNA]</scope>
    <source>
        <strain evidence="5 6">ResAG-85</strain>
    </source>
</reference>
<evidence type="ECO:0000313" key="6">
    <source>
        <dbReference type="Proteomes" id="UP000236488"/>
    </source>
</evidence>
<dbReference type="AlphaFoldDB" id="A0A2K2U1P3"/>
<protein>
    <submittedName>
        <fullName evidence="5">IS110 family transposase</fullName>
    </submittedName>
</protein>
<feature type="region of interest" description="Disordered" evidence="2">
    <location>
        <begin position="305"/>
        <end position="326"/>
    </location>
</feature>
<dbReference type="GO" id="GO:0004803">
    <property type="term" value="F:transposase activity"/>
    <property type="evidence" value="ECO:0007669"/>
    <property type="project" value="InterPro"/>
</dbReference>
<accession>A0A2K2U1P3</accession>
<dbReference type="NCBIfam" id="NF033542">
    <property type="entry name" value="transpos_IS110"/>
    <property type="match status" value="1"/>
</dbReference>
<sequence>MIYIGIDIAKRGHVASAVGEDGKAVVESFRFNNTAGGFSKFLAKLKKAGADAERSLIGMEATGHYWIALFDFLGAHGYDAAVINPIQTDAFRDVWTVRKVKTDAIDAAMIADLVRYKRYSPSALGDEATEELRSLARYRMSLVDRSTALKNRATAVLDRVFPELAGLFGDAYCPTHRELLQHCATPDQVLATDVRTLARILREASRGKCGREKAEELKKAAKESVGVSFGSRALALEVRLLMEELDFVKDQIKEVEAELAVLLDRTSGKWLLTIPGIDVALASVIAGEIGDPDRFDGPHKLMGYAGMDPTRSESGDTVSSDGHMSKRGPGTLRWALMMAADCARKRDPYFGDYYSAKKGTGKKHHYVALSGVARKLMGVCLAVMKEGRPYEPTPPKNHRPGHLKDA</sequence>
<name>A0A2K2U1P3_9ACTN</name>
<dbReference type="Proteomes" id="UP000236488">
    <property type="component" value="Unassembled WGS sequence"/>
</dbReference>
<dbReference type="RefSeq" id="WP_092197370.1">
    <property type="nucleotide sequence ID" value="NZ_PPEL01000135.1"/>
</dbReference>
<feature type="coiled-coil region" evidence="1">
    <location>
        <begin position="238"/>
        <end position="265"/>
    </location>
</feature>
<dbReference type="EMBL" id="PPEL01000135">
    <property type="protein sequence ID" value="PNV64237.1"/>
    <property type="molecule type" value="Genomic_DNA"/>
</dbReference>